<dbReference type="Proteomes" id="UP000026961">
    <property type="component" value="Chromosome 1"/>
</dbReference>
<accession>A0A0D9YJ33</accession>
<reference evidence="1" key="1">
    <citation type="submission" date="2013-08" db="EMBL/GenBank/DDBJ databases">
        <title>Oryza genome evolution.</title>
        <authorList>
            <person name="Wing R.A."/>
            <person name="Panaud O."/>
            <person name="Oliveira A.C."/>
        </authorList>
    </citation>
    <scope>NUCLEOTIDE SEQUENCE</scope>
</reference>
<name>A0A0D9YJ33_9ORYZ</name>
<dbReference type="AlphaFoldDB" id="A0A0D9YJ33"/>
<keyword evidence="2" id="KW-1185">Reference proteome</keyword>
<evidence type="ECO:0000313" key="2">
    <source>
        <dbReference type="Proteomes" id="UP000026961"/>
    </source>
</evidence>
<organism evidence="1">
    <name type="scientific">Oryza glumipatula</name>
    <dbReference type="NCBI Taxonomy" id="40148"/>
    <lineage>
        <taxon>Eukaryota</taxon>
        <taxon>Viridiplantae</taxon>
        <taxon>Streptophyta</taxon>
        <taxon>Embryophyta</taxon>
        <taxon>Tracheophyta</taxon>
        <taxon>Spermatophyta</taxon>
        <taxon>Magnoliopsida</taxon>
        <taxon>Liliopsida</taxon>
        <taxon>Poales</taxon>
        <taxon>Poaceae</taxon>
        <taxon>BOP clade</taxon>
        <taxon>Oryzoideae</taxon>
        <taxon>Oryzeae</taxon>
        <taxon>Oryzinae</taxon>
        <taxon>Oryza</taxon>
    </lineage>
</organism>
<protein>
    <submittedName>
        <fullName evidence="1">Uncharacterized protein</fullName>
    </submittedName>
</protein>
<dbReference type="HOGENOM" id="CLU_2926244_0_0_1"/>
<reference evidence="1" key="3">
    <citation type="submission" date="2018-05" db="EMBL/GenBank/DDBJ databases">
        <title>OgluRS3 (Oryza glumaepatula Reference Sequence Version 3).</title>
        <authorList>
            <person name="Zhang J."/>
            <person name="Kudrna D."/>
            <person name="Lee S."/>
            <person name="Talag J."/>
            <person name="Welchert J."/>
            <person name="Wing R.A."/>
        </authorList>
    </citation>
    <scope>NUCLEOTIDE SEQUENCE [LARGE SCALE GENOMIC DNA]</scope>
</reference>
<dbReference type="EnsemblPlants" id="OGLUM01G45750.1">
    <property type="protein sequence ID" value="OGLUM01G45750.1"/>
    <property type="gene ID" value="OGLUM01G45750"/>
</dbReference>
<sequence>MQTVLYSERGSSGDCGDHQMAHLPQLGHFFPELIHGCWDESEMIGCGSPNWGSSRPCSWLARVIISIT</sequence>
<evidence type="ECO:0000313" key="1">
    <source>
        <dbReference type="EnsemblPlants" id="OGLUM01G45750.1"/>
    </source>
</evidence>
<reference evidence="1" key="2">
    <citation type="submission" date="2015-04" db="UniProtKB">
        <authorList>
            <consortium name="EnsemblPlants"/>
        </authorList>
    </citation>
    <scope>IDENTIFICATION</scope>
</reference>
<proteinExistence type="predicted"/>
<dbReference type="Gramene" id="OGLUM01G45750.1">
    <property type="protein sequence ID" value="OGLUM01G45750.1"/>
    <property type="gene ID" value="OGLUM01G45750"/>
</dbReference>